<evidence type="ECO:0000313" key="2">
    <source>
        <dbReference type="Proteomes" id="UP000622687"/>
    </source>
</evidence>
<keyword evidence="2" id="KW-1185">Reference proteome</keyword>
<name>A0A934M431_9CLOT</name>
<organism evidence="1 2">
    <name type="scientific">Clostridium aciditolerans</name>
    <dbReference type="NCBI Taxonomy" id="339861"/>
    <lineage>
        <taxon>Bacteria</taxon>
        <taxon>Bacillati</taxon>
        <taxon>Bacillota</taxon>
        <taxon>Clostridia</taxon>
        <taxon>Eubacteriales</taxon>
        <taxon>Clostridiaceae</taxon>
        <taxon>Clostridium</taxon>
    </lineage>
</organism>
<accession>A0A934M431</accession>
<proteinExistence type="predicted"/>
<evidence type="ECO:0000313" key="1">
    <source>
        <dbReference type="EMBL" id="MBI6873675.1"/>
    </source>
</evidence>
<dbReference type="Proteomes" id="UP000622687">
    <property type="component" value="Unassembled WGS sequence"/>
</dbReference>
<dbReference type="RefSeq" id="WP_211143097.1">
    <property type="nucleotide sequence ID" value="NZ_JAEEGB010000014.1"/>
</dbReference>
<dbReference type="AlphaFoldDB" id="A0A934M431"/>
<gene>
    <name evidence="1" type="ORF">I6U51_13290</name>
</gene>
<protein>
    <submittedName>
        <fullName evidence="1">Uncharacterized protein</fullName>
    </submittedName>
</protein>
<reference evidence="1" key="1">
    <citation type="submission" date="2020-12" db="EMBL/GenBank/DDBJ databases">
        <title>Clostridium thailandense sp. nov., a novel acetogenic bacterium isolated from peat land soil in Thailand.</title>
        <authorList>
            <person name="Chaikitkaew S."/>
            <person name="Birkeland N.K."/>
        </authorList>
    </citation>
    <scope>NUCLEOTIDE SEQUENCE</scope>
    <source>
        <strain evidence="1">DSM 17425</strain>
    </source>
</reference>
<dbReference type="EMBL" id="JAEEGB010000014">
    <property type="protein sequence ID" value="MBI6873675.1"/>
    <property type="molecule type" value="Genomic_DNA"/>
</dbReference>
<comment type="caution">
    <text evidence="1">The sequence shown here is derived from an EMBL/GenBank/DDBJ whole genome shotgun (WGS) entry which is preliminary data.</text>
</comment>
<sequence>MKKFLAICLTVVIVGGFIKFTYTSNKCKNINHAVQHYFTSGILNRYKMYNIGTLDLSFSNGNIAVVKIDGMEKKSPHHQRAYSVFLERNSQGIWKVKKIYPAQVTLQSQ</sequence>